<reference evidence="1 2" key="1">
    <citation type="submission" date="2019-12" db="EMBL/GenBank/DDBJ databases">
        <authorList>
            <person name="Reyes-Prieto M."/>
        </authorList>
    </citation>
    <scope>NUCLEOTIDE SEQUENCE [LARGE SCALE GENOMIC DNA]</scope>
    <source>
        <strain evidence="1">HF14-78462</strain>
    </source>
</reference>
<protein>
    <submittedName>
        <fullName evidence="1">Uncharacterized protein</fullName>
    </submittedName>
</protein>
<keyword evidence="2" id="KW-1185">Reference proteome</keyword>
<sequence length="60" mass="6456">MKPTSKTDYVLPAGGWVNGIYEPAGKVLSLTADEAKYLVLAGTVVADVPKPVPSRRKRSR</sequence>
<accession>A0A5S9R6G3</accession>
<proteinExistence type="predicted"/>
<evidence type="ECO:0000313" key="2">
    <source>
        <dbReference type="Proteomes" id="UP000433050"/>
    </source>
</evidence>
<dbReference type="EMBL" id="CACSAS010000032">
    <property type="protein sequence ID" value="CAA0129484.1"/>
    <property type="molecule type" value="Genomic_DNA"/>
</dbReference>
<evidence type="ECO:0000313" key="1">
    <source>
        <dbReference type="EMBL" id="CAA0129484.1"/>
    </source>
</evidence>
<gene>
    <name evidence="1" type="ORF">STARVERO_04517</name>
</gene>
<dbReference type="Proteomes" id="UP000433050">
    <property type="component" value="Unassembled WGS sequence"/>
</dbReference>
<dbReference type="RefSeq" id="WP_159602362.1">
    <property type="nucleotide sequence ID" value="NZ_CACSAS010000032.1"/>
</dbReference>
<organism evidence="1 2">
    <name type="scientific">Starkeya nomas</name>
    <dbReference type="NCBI Taxonomy" id="2666134"/>
    <lineage>
        <taxon>Bacteria</taxon>
        <taxon>Pseudomonadati</taxon>
        <taxon>Pseudomonadota</taxon>
        <taxon>Alphaproteobacteria</taxon>
        <taxon>Hyphomicrobiales</taxon>
        <taxon>Xanthobacteraceae</taxon>
        <taxon>Starkeya</taxon>
    </lineage>
</organism>
<name>A0A5S9R6G3_9HYPH</name>
<dbReference type="AlphaFoldDB" id="A0A5S9R6G3"/>